<accession>A0ABW3YWL2</accession>
<proteinExistence type="predicted"/>
<dbReference type="Proteomes" id="UP001597173">
    <property type="component" value="Unassembled WGS sequence"/>
</dbReference>
<evidence type="ECO:0000313" key="3">
    <source>
        <dbReference type="Proteomes" id="UP001597173"/>
    </source>
</evidence>
<dbReference type="PROSITE" id="PS50943">
    <property type="entry name" value="HTH_CROC1"/>
    <property type="match status" value="1"/>
</dbReference>
<dbReference type="InterPro" id="IPR010982">
    <property type="entry name" value="Lambda_DNA-bd_dom_sf"/>
</dbReference>
<comment type="caution">
    <text evidence="2">The sequence shown here is derived from an EMBL/GenBank/DDBJ whole genome shotgun (WGS) entry which is preliminary data.</text>
</comment>
<organism evidence="2 3">
    <name type="scientific">Mycoplana ramosa</name>
    <name type="common">Mycoplana bullata</name>
    <dbReference type="NCBI Taxonomy" id="40837"/>
    <lineage>
        <taxon>Bacteria</taxon>
        <taxon>Pseudomonadati</taxon>
        <taxon>Pseudomonadota</taxon>
        <taxon>Alphaproteobacteria</taxon>
        <taxon>Hyphomicrobiales</taxon>
        <taxon>Rhizobiaceae</taxon>
        <taxon>Mycoplana</taxon>
    </lineage>
</organism>
<dbReference type="Pfam" id="PF01381">
    <property type="entry name" value="HTH_3"/>
    <property type="match status" value="1"/>
</dbReference>
<dbReference type="Gene3D" id="1.10.260.40">
    <property type="entry name" value="lambda repressor-like DNA-binding domains"/>
    <property type="match status" value="1"/>
</dbReference>
<keyword evidence="3" id="KW-1185">Reference proteome</keyword>
<evidence type="ECO:0000313" key="2">
    <source>
        <dbReference type="EMBL" id="MFD1328269.1"/>
    </source>
</evidence>
<gene>
    <name evidence="2" type="ORF">ACFQ33_10240</name>
</gene>
<dbReference type="SUPFAM" id="SSF47413">
    <property type="entry name" value="lambda repressor-like DNA-binding domains"/>
    <property type="match status" value="1"/>
</dbReference>
<dbReference type="CDD" id="cd00093">
    <property type="entry name" value="HTH_XRE"/>
    <property type="match status" value="1"/>
</dbReference>
<name>A0ABW3YWL2_MYCRA</name>
<protein>
    <submittedName>
        <fullName evidence="2">Helix-turn-helix domain-containing protein</fullName>
    </submittedName>
</protein>
<dbReference type="RefSeq" id="WP_374838435.1">
    <property type="nucleotide sequence ID" value="NZ_JBHEEW010000007.1"/>
</dbReference>
<reference evidence="3" key="1">
    <citation type="journal article" date="2019" name="Int. J. Syst. Evol. Microbiol.">
        <title>The Global Catalogue of Microorganisms (GCM) 10K type strain sequencing project: providing services to taxonomists for standard genome sequencing and annotation.</title>
        <authorList>
            <consortium name="The Broad Institute Genomics Platform"/>
            <consortium name="The Broad Institute Genome Sequencing Center for Infectious Disease"/>
            <person name="Wu L."/>
            <person name="Ma J."/>
        </authorList>
    </citation>
    <scope>NUCLEOTIDE SEQUENCE [LARGE SCALE GENOMIC DNA]</scope>
    <source>
        <strain evidence="3">CCUG 55609</strain>
    </source>
</reference>
<dbReference type="EMBL" id="JBHTNF010000005">
    <property type="protein sequence ID" value="MFD1328269.1"/>
    <property type="molecule type" value="Genomic_DNA"/>
</dbReference>
<feature type="domain" description="HTH cro/C1-type" evidence="1">
    <location>
        <begin position="16"/>
        <end position="52"/>
    </location>
</feature>
<evidence type="ECO:0000259" key="1">
    <source>
        <dbReference type="PROSITE" id="PS50943"/>
    </source>
</evidence>
<sequence length="73" mass="8339">MSIIAFIRKTVFRVKQDEFASIAGVTQPTVSRWERDGGESITLEQMQRIRDAAVNRGIAWDDGWFFHVPEAAE</sequence>
<dbReference type="InterPro" id="IPR001387">
    <property type="entry name" value="Cro/C1-type_HTH"/>
</dbReference>